<evidence type="ECO:0000313" key="1">
    <source>
        <dbReference type="EMBL" id="KAK7006051.1"/>
    </source>
</evidence>
<evidence type="ECO:0000313" key="2">
    <source>
        <dbReference type="Proteomes" id="UP001362999"/>
    </source>
</evidence>
<protein>
    <submittedName>
        <fullName evidence="1">Uncharacterized protein</fullName>
    </submittedName>
</protein>
<name>A0AAW0AA67_9AGAR</name>
<reference evidence="1 2" key="1">
    <citation type="journal article" date="2024" name="J Genomics">
        <title>Draft genome sequencing and assembly of Favolaschia claudopus CIRM-BRFM 2984 isolated from oak limbs.</title>
        <authorList>
            <person name="Navarro D."/>
            <person name="Drula E."/>
            <person name="Chaduli D."/>
            <person name="Cazenave R."/>
            <person name="Ahrendt S."/>
            <person name="Wang J."/>
            <person name="Lipzen A."/>
            <person name="Daum C."/>
            <person name="Barry K."/>
            <person name="Grigoriev I.V."/>
            <person name="Favel A."/>
            <person name="Rosso M.N."/>
            <person name="Martin F."/>
        </authorList>
    </citation>
    <scope>NUCLEOTIDE SEQUENCE [LARGE SCALE GENOMIC DNA]</scope>
    <source>
        <strain evidence="1 2">CIRM-BRFM 2984</strain>
    </source>
</reference>
<accession>A0AAW0AA67</accession>
<organism evidence="1 2">
    <name type="scientific">Favolaschia claudopus</name>
    <dbReference type="NCBI Taxonomy" id="2862362"/>
    <lineage>
        <taxon>Eukaryota</taxon>
        <taxon>Fungi</taxon>
        <taxon>Dikarya</taxon>
        <taxon>Basidiomycota</taxon>
        <taxon>Agaricomycotina</taxon>
        <taxon>Agaricomycetes</taxon>
        <taxon>Agaricomycetidae</taxon>
        <taxon>Agaricales</taxon>
        <taxon>Marasmiineae</taxon>
        <taxon>Mycenaceae</taxon>
        <taxon>Favolaschia</taxon>
    </lineage>
</organism>
<feature type="non-terminal residue" evidence="1">
    <location>
        <position position="1"/>
    </location>
</feature>
<dbReference type="Proteomes" id="UP001362999">
    <property type="component" value="Unassembled WGS sequence"/>
</dbReference>
<dbReference type="AlphaFoldDB" id="A0AAW0AA67"/>
<dbReference type="EMBL" id="JAWWNJ010000077">
    <property type="protein sequence ID" value="KAK7006051.1"/>
    <property type="molecule type" value="Genomic_DNA"/>
</dbReference>
<keyword evidence="2" id="KW-1185">Reference proteome</keyword>
<sequence length="66" mass="8038">PTIGSVVKFEQNWWQWWAKLQPHWRVRDRGPSERFIVKKDWESLRVPGQNGMVSVLATLYWWGVKW</sequence>
<comment type="caution">
    <text evidence="1">The sequence shown here is derived from an EMBL/GenBank/DDBJ whole genome shotgun (WGS) entry which is preliminary data.</text>
</comment>
<gene>
    <name evidence="1" type="ORF">R3P38DRAFT_2556461</name>
</gene>
<proteinExistence type="predicted"/>